<dbReference type="GeneID" id="78296300"/>
<feature type="chain" id="PRO_5015502343" evidence="7">
    <location>
        <begin position="21"/>
        <end position="422"/>
    </location>
</feature>
<comment type="similarity">
    <text evidence="1">Belongs to the membrane fusion protein (MFP) (TC 8.A.1) family.</text>
</comment>
<organism evidence="11 12">
    <name type="scientific">Victivallis vadensis</name>
    <dbReference type="NCBI Taxonomy" id="172901"/>
    <lineage>
        <taxon>Bacteria</taxon>
        <taxon>Pseudomonadati</taxon>
        <taxon>Lentisphaerota</taxon>
        <taxon>Lentisphaeria</taxon>
        <taxon>Victivallales</taxon>
        <taxon>Victivallaceae</taxon>
        <taxon>Victivallis</taxon>
    </lineage>
</organism>
<comment type="function">
    <text evidence="5">CzcA and CzcB together would act in zinc efflux nearly as effectively as the complete czc efflux system (CzcABC). The CzcB protein is thought to funnel zinc cations to the CzcA transport protein.</text>
</comment>
<evidence type="ECO:0000256" key="5">
    <source>
        <dbReference type="ARBA" id="ARBA00058766"/>
    </source>
</evidence>
<accession>A0A2U1AQN3</accession>
<feature type="domain" description="CzcB-like C-terminal circularly permuted SH3-like" evidence="10">
    <location>
        <begin position="346"/>
        <end position="406"/>
    </location>
</feature>
<feature type="domain" description="CzcB-like barrel-sandwich hybrid" evidence="9">
    <location>
        <begin position="104"/>
        <end position="261"/>
    </location>
</feature>
<evidence type="ECO:0000259" key="8">
    <source>
        <dbReference type="Pfam" id="PF25954"/>
    </source>
</evidence>
<dbReference type="InterPro" id="IPR058792">
    <property type="entry name" value="Beta-barrel_RND_2"/>
</dbReference>
<reference evidence="11 12" key="1">
    <citation type="submission" date="2018-04" db="EMBL/GenBank/DDBJ databases">
        <title>Genomic Encyclopedia of Type Strains, Phase IV (KMG-IV): sequencing the most valuable type-strain genomes for metagenomic binning, comparative biology and taxonomic classification.</title>
        <authorList>
            <person name="Goeker M."/>
        </authorList>
    </citation>
    <scope>NUCLEOTIDE SEQUENCE [LARGE SCALE GENOMIC DNA]</scope>
    <source>
        <strain evidence="11 12">DSM 14823</strain>
    </source>
</reference>
<keyword evidence="2" id="KW-0813">Transport</keyword>
<comment type="caution">
    <text evidence="11">The sequence shown here is derived from an EMBL/GenBank/DDBJ whole genome shotgun (WGS) entry which is preliminary data.</text>
</comment>
<dbReference type="GO" id="GO:0030288">
    <property type="term" value="C:outer membrane-bounded periplasmic space"/>
    <property type="evidence" value="ECO:0007669"/>
    <property type="project" value="TreeGrafter"/>
</dbReference>
<dbReference type="Pfam" id="PF25954">
    <property type="entry name" value="Beta-barrel_RND_2"/>
    <property type="match status" value="1"/>
</dbReference>
<keyword evidence="12" id="KW-1185">Reference proteome</keyword>
<dbReference type="GO" id="GO:0046686">
    <property type="term" value="P:response to cadmium ion"/>
    <property type="evidence" value="ECO:0007669"/>
    <property type="project" value="UniProtKB-KW"/>
</dbReference>
<dbReference type="InterPro" id="IPR058647">
    <property type="entry name" value="BSH_CzcB-like"/>
</dbReference>
<dbReference type="SUPFAM" id="SSF111369">
    <property type="entry name" value="HlyD-like secretion proteins"/>
    <property type="match status" value="1"/>
</dbReference>
<feature type="compositionally biased region" description="Basic and acidic residues" evidence="6">
    <location>
        <begin position="32"/>
        <end position="57"/>
    </location>
</feature>
<dbReference type="PANTHER" id="PTHR30097:SF4">
    <property type="entry name" value="SLR6042 PROTEIN"/>
    <property type="match status" value="1"/>
</dbReference>
<dbReference type="InterPro" id="IPR006143">
    <property type="entry name" value="RND_pump_MFP"/>
</dbReference>
<evidence type="ECO:0000256" key="4">
    <source>
        <dbReference type="ARBA" id="ARBA00043263"/>
    </source>
</evidence>
<evidence type="ECO:0000256" key="1">
    <source>
        <dbReference type="ARBA" id="ARBA00009477"/>
    </source>
</evidence>
<keyword evidence="4" id="KW-0105">Cadmium resistance</keyword>
<evidence type="ECO:0000259" key="9">
    <source>
        <dbReference type="Pfam" id="PF25973"/>
    </source>
</evidence>
<dbReference type="GO" id="GO:0060003">
    <property type="term" value="P:copper ion export"/>
    <property type="evidence" value="ECO:0007669"/>
    <property type="project" value="TreeGrafter"/>
</dbReference>
<dbReference type="GO" id="GO:0046914">
    <property type="term" value="F:transition metal ion binding"/>
    <property type="evidence" value="ECO:0007669"/>
    <property type="project" value="TreeGrafter"/>
</dbReference>
<dbReference type="AlphaFoldDB" id="A0A2U1AQN3"/>
<feature type="domain" description="CusB-like beta-barrel" evidence="8">
    <location>
        <begin position="266"/>
        <end position="336"/>
    </location>
</feature>
<dbReference type="Pfam" id="PF25973">
    <property type="entry name" value="BSH_CzcB"/>
    <property type="match status" value="1"/>
</dbReference>
<dbReference type="FunFam" id="2.40.30.170:FF:000010">
    <property type="entry name" value="Efflux RND transporter periplasmic adaptor subunit"/>
    <property type="match status" value="1"/>
</dbReference>
<dbReference type="InterPro" id="IPR051909">
    <property type="entry name" value="MFP_Cation_Efflux"/>
</dbReference>
<dbReference type="Gene3D" id="2.40.50.100">
    <property type="match status" value="1"/>
</dbReference>
<protein>
    <submittedName>
        <fullName evidence="11">Cobalt-zinc-cadmium efflux system membrane fusion protein</fullName>
    </submittedName>
</protein>
<evidence type="ECO:0000256" key="7">
    <source>
        <dbReference type="SAM" id="SignalP"/>
    </source>
</evidence>
<dbReference type="RefSeq" id="WP_116885011.1">
    <property type="nucleotide sequence ID" value="NZ_QEKH01000025.1"/>
</dbReference>
<sequence length="422" mass="45479">MKFYPIVLSLMLLFGGEAMLAAVDHDHTAHADENAKHDGHDHSTHAGEKAHADADSHEGEEEGLVHLSEAQRKLIRIRVSKAVAGEIDSTLRLPGEVRLNLEETAKVMPRIPGFVNRIPVKEGERVEKGALLATLTSHKLGEYYSNYNSAKEQEELARSEFEMAEKLIGGNATSRKEYLQYKREYAEAVIARRHAEELLRSLLQGPGHDGHAHAELKSGDPVICTTYEIRSPLAGTVIAKNITLGENFVEDNTTPVFTVSNLAEPWLELRAAAADLPRLKTGMAVEISDAAGGHEYHGKIIYVAPLIDETTRTGLVRVEVDNRDGGLRPGQFVTGLIRTAAAAKSVVVPREAVQLIAGETVVFVPKGDGFAAQPVVTGQGAGQEIQIVSGLKPGESFVSGGAFELKSILLTSGMDAHAGHGH</sequence>
<dbReference type="InterPro" id="IPR058649">
    <property type="entry name" value="CzcB_C"/>
</dbReference>
<evidence type="ECO:0000313" key="12">
    <source>
        <dbReference type="Proteomes" id="UP000245959"/>
    </source>
</evidence>
<dbReference type="Gene3D" id="2.40.30.170">
    <property type="match status" value="1"/>
</dbReference>
<name>A0A2U1AQN3_9BACT</name>
<dbReference type="GO" id="GO:0016020">
    <property type="term" value="C:membrane"/>
    <property type="evidence" value="ECO:0007669"/>
    <property type="project" value="InterPro"/>
</dbReference>
<dbReference type="Proteomes" id="UP000245959">
    <property type="component" value="Unassembled WGS sequence"/>
</dbReference>
<dbReference type="PANTHER" id="PTHR30097">
    <property type="entry name" value="CATION EFFLUX SYSTEM PROTEIN CUSB"/>
    <property type="match status" value="1"/>
</dbReference>
<dbReference type="Pfam" id="PF25975">
    <property type="entry name" value="CzcB_C"/>
    <property type="match status" value="1"/>
</dbReference>
<keyword evidence="3" id="KW-0862">Zinc</keyword>
<evidence type="ECO:0000313" key="11">
    <source>
        <dbReference type="EMBL" id="PVY38647.1"/>
    </source>
</evidence>
<dbReference type="EMBL" id="QEKH01000025">
    <property type="protein sequence ID" value="PVY38647.1"/>
    <property type="molecule type" value="Genomic_DNA"/>
</dbReference>
<gene>
    <name evidence="11" type="ORF">C8D82_12573</name>
</gene>
<keyword evidence="7" id="KW-0732">Signal</keyword>
<evidence type="ECO:0000256" key="2">
    <source>
        <dbReference type="ARBA" id="ARBA00022448"/>
    </source>
</evidence>
<dbReference type="GO" id="GO:0015679">
    <property type="term" value="P:plasma membrane copper ion transport"/>
    <property type="evidence" value="ECO:0007669"/>
    <property type="project" value="TreeGrafter"/>
</dbReference>
<evidence type="ECO:0000259" key="10">
    <source>
        <dbReference type="Pfam" id="PF25975"/>
    </source>
</evidence>
<evidence type="ECO:0000256" key="3">
    <source>
        <dbReference type="ARBA" id="ARBA00022833"/>
    </source>
</evidence>
<feature type="region of interest" description="Disordered" evidence="6">
    <location>
        <begin position="32"/>
        <end position="63"/>
    </location>
</feature>
<proteinExistence type="inferred from homology"/>
<evidence type="ECO:0000256" key="6">
    <source>
        <dbReference type="SAM" id="MobiDB-lite"/>
    </source>
</evidence>
<dbReference type="NCBIfam" id="TIGR01730">
    <property type="entry name" value="RND_mfp"/>
    <property type="match status" value="1"/>
</dbReference>
<dbReference type="Gene3D" id="2.40.420.20">
    <property type="match status" value="1"/>
</dbReference>
<dbReference type="FunFam" id="2.40.420.20:FF:000006">
    <property type="entry name" value="RND family efflux transporter MFP subunit"/>
    <property type="match status" value="1"/>
</dbReference>
<feature type="signal peptide" evidence="7">
    <location>
        <begin position="1"/>
        <end position="20"/>
    </location>
</feature>
<dbReference type="GO" id="GO:0022857">
    <property type="term" value="F:transmembrane transporter activity"/>
    <property type="evidence" value="ECO:0007669"/>
    <property type="project" value="InterPro"/>
</dbReference>